<dbReference type="NCBIfam" id="TIGR02565">
    <property type="entry name" value="cas_Csy2"/>
    <property type="match status" value="1"/>
</dbReference>
<evidence type="ECO:0000313" key="5">
    <source>
        <dbReference type="Proteomes" id="UP001549111"/>
    </source>
</evidence>
<dbReference type="EMBL" id="CP035708">
    <property type="protein sequence ID" value="QEN00955.1"/>
    <property type="molecule type" value="Genomic_DNA"/>
</dbReference>
<evidence type="ECO:0000313" key="3">
    <source>
        <dbReference type="EMBL" id="QEN00955.1"/>
    </source>
</evidence>
<organism evidence="3 4">
    <name type="scientific">Sphaerotilus sulfidivorans</name>
    <dbReference type="NCBI Taxonomy" id="639200"/>
    <lineage>
        <taxon>Bacteria</taxon>
        <taxon>Pseudomonadati</taxon>
        <taxon>Pseudomonadota</taxon>
        <taxon>Betaproteobacteria</taxon>
        <taxon>Burkholderiales</taxon>
        <taxon>Sphaerotilaceae</taxon>
        <taxon>Sphaerotilus</taxon>
    </lineage>
</organism>
<dbReference type="Proteomes" id="UP001549111">
    <property type="component" value="Unassembled WGS sequence"/>
</dbReference>
<gene>
    <name evidence="3" type="primary">csy2</name>
    <name evidence="2" type="ORF">ABIC99_000463</name>
    <name evidence="3" type="ORF">EWH46_09330</name>
</gene>
<evidence type="ECO:0000313" key="4">
    <source>
        <dbReference type="Proteomes" id="UP000323522"/>
    </source>
</evidence>
<protein>
    <submittedName>
        <fullName evidence="2 3">CRISPR-associated protein Csy2</fullName>
    </submittedName>
</protein>
<dbReference type="OrthoDB" id="1550641at2"/>
<name>A0A5C1PZ10_9BURK</name>
<dbReference type="KEGG" id="snn:EWH46_09330"/>
<reference evidence="3 4" key="1">
    <citation type="submission" date="2019-02" db="EMBL/GenBank/DDBJ databases">
        <title>Complete Genome Sequence and Methylome Analysis of Sphaerotilus natans subsp. sulfidivorans D-507.</title>
        <authorList>
            <person name="Fomenkov A."/>
            <person name="Gridneva E."/>
            <person name="Smolyakov D."/>
            <person name="Dubinina G."/>
            <person name="Vincze T."/>
            <person name="Grabovich M."/>
            <person name="Roberts R.J."/>
        </authorList>
    </citation>
    <scope>NUCLEOTIDE SEQUENCE [LARGE SCALE GENOMIC DNA]</scope>
    <source>
        <strain evidence="3 4">D-507</strain>
    </source>
</reference>
<dbReference type="Pfam" id="PF09614">
    <property type="entry name" value="Cas_Csy2"/>
    <property type="match status" value="1"/>
</dbReference>
<dbReference type="Proteomes" id="UP000323522">
    <property type="component" value="Chromosome"/>
</dbReference>
<reference evidence="2 5" key="2">
    <citation type="submission" date="2024-06" db="EMBL/GenBank/DDBJ databases">
        <title>Genomic Encyclopedia of Type Strains, Phase IV (KMG-IV): sequencing the most valuable type-strain genomes for metagenomic binning, comparative biology and taxonomic classification.</title>
        <authorList>
            <person name="Goeker M."/>
        </authorList>
    </citation>
    <scope>NUCLEOTIDE SEQUENCE [LARGE SCALE GENOMIC DNA]</scope>
    <source>
        <strain evidence="2 5">D-501</strain>
    </source>
</reference>
<sequence>MPNESPDFNHLLVLPRLRIQNANAISSPLTWGFPSITAFTGLMHALQRRLGDQTPFEFRSVGVICHDLQAQVADQKHEISFNQTRNPVDKDGSTSAIVEEGRVHLDLTLVFGLRVAGMAHADPVALQQQARHMAEVLAGMRVAGGSVMPALSLSPRQTEPALLPWPLHYQLDEQARAWRRLSRRWLPGFALVARDELLASRLADLRAEAPEATLLDAWLDTAALTQRARRIKTPDDTEQIEWQIERPPGWIVPIPVGYAALSALHEAGAVARARDGGTSLRFVESVYSLGQWISPHRLRDATELMWWPDHDPATGLYRCRNAYRPPAPPPESAPTDLVDTLDDPDSPFHYV</sequence>
<evidence type="ECO:0000256" key="1">
    <source>
        <dbReference type="SAM" id="MobiDB-lite"/>
    </source>
</evidence>
<keyword evidence="5" id="KW-1185">Reference proteome</keyword>
<dbReference type="RefSeq" id="WP_149503663.1">
    <property type="nucleotide sequence ID" value="NZ_CP035708.1"/>
</dbReference>
<dbReference type="AlphaFoldDB" id="A0A5C1PZ10"/>
<feature type="region of interest" description="Disordered" evidence="1">
    <location>
        <begin position="324"/>
        <end position="351"/>
    </location>
</feature>
<dbReference type="CDD" id="cd09736">
    <property type="entry name" value="Csy2_I-F"/>
    <property type="match status" value="1"/>
</dbReference>
<proteinExistence type="predicted"/>
<accession>A0A5C1PZ10</accession>
<dbReference type="EMBL" id="JBEPLS010000001">
    <property type="protein sequence ID" value="MET3602687.1"/>
    <property type="molecule type" value="Genomic_DNA"/>
</dbReference>
<dbReference type="InterPro" id="IPR013398">
    <property type="entry name" value="CRISPR-assoc_prot_Csy2"/>
</dbReference>
<evidence type="ECO:0000313" key="2">
    <source>
        <dbReference type="EMBL" id="MET3602687.1"/>
    </source>
</evidence>